<evidence type="ECO:0000313" key="5">
    <source>
        <dbReference type="WBParaSite" id="SSLN_0000751101-mRNA-1"/>
    </source>
</evidence>
<accession>A0A183SSR0</accession>
<dbReference type="EMBL" id="UYSU01034060">
    <property type="protein sequence ID" value="VDL93643.1"/>
    <property type="molecule type" value="Genomic_DNA"/>
</dbReference>
<evidence type="ECO:0000313" key="4">
    <source>
        <dbReference type="Proteomes" id="UP000275846"/>
    </source>
</evidence>
<evidence type="ECO:0000256" key="1">
    <source>
        <dbReference type="SAM" id="MobiDB-lite"/>
    </source>
</evidence>
<evidence type="ECO:0000313" key="3">
    <source>
        <dbReference type="EMBL" id="VDL93643.1"/>
    </source>
</evidence>
<feature type="transmembrane region" description="Helical" evidence="2">
    <location>
        <begin position="247"/>
        <end position="269"/>
    </location>
</feature>
<keyword evidence="2" id="KW-0472">Membrane</keyword>
<keyword evidence="4" id="KW-1185">Reference proteome</keyword>
<dbReference type="WBParaSite" id="SSLN_0000751101-mRNA-1">
    <property type="protein sequence ID" value="SSLN_0000751101-mRNA-1"/>
    <property type="gene ID" value="SSLN_0000751101"/>
</dbReference>
<name>A0A183SSR0_SCHSO</name>
<gene>
    <name evidence="3" type="ORF">SSLN_LOCUS7258</name>
</gene>
<feature type="region of interest" description="Disordered" evidence="1">
    <location>
        <begin position="196"/>
        <end position="216"/>
    </location>
</feature>
<organism evidence="5">
    <name type="scientific">Schistocephalus solidus</name>
    <name type="common">Tapeworm</name>
    <dbReference type="NCBI Taxonomy" id="70667"/>
    <lineage>
        <taxon>Eukaryota</taxon>
        <taxon>Metazoa</taxon>
        <taxon>Spiralia</taxon>
        <taxon>Lophotrochozoa</taxon>
        <taxon>Platyhelminthes</taxon>
        <taxon>Cestoda</taxon>
        <taxon>Eucestoda</taxon>
        <taxon>Diphyllobothriidea</taxon>
        <taxon>Diphyllobothriidae</taxon>
        <taxon>Schistocephalus</taxon>
    </lineage>
</organism>
<proteinExistence type="predicted"/>
<feature type="compositionally biased region" description="Acidic residues" evidence="1">
    <location>
        <begin position="206"/>
        <end position="215"/>
    </location>
</feature>
<reference evidence="5" key="1">
    <citation type="submission" date="2016-06" db="UniProtKB">
        <authorList>
            <consortium name="WormBaseParasite"/>
        </authorList>
    </citation>
    <scope>IDENTIFICATION</scope>
</reference>
<reference evidence="3 4" key="2">
    <citation type="submission" date="2018-11" db="EMBL/GenBank/DDBJ databases">
        <authorList>
            <consortium name="Pathogen Informatics"/>
        </authorList>
    </citation>
    <scope>NUCLEOTIDE SEQUENCE [LARGE SCALE GENOMIC DNA]</scope>
    <source>
        <strain evidence="3 4">NST_G2</strain>
    </source>
</reference>
<dbReference type="AlphaFoldDB" id="A0A183SSR0"/>
<protein>
    <submittedName>
        <fullName evidence="3 5">Uncharacterized protein</fullName>
    </submittedName>
</protein>
<evidence type="ECO:0000256" key="2">
    <source>
        <dbReference type="SAM" id="Phobius"/>
    </source>
</evidence>
<keyword evidence="2" id="KW-1133">Transmembrane helix</keyword>
<sequence length="275" mass="30432">MYIDLPAAYNLLHHYVHKDQEQIELRHISEGGLATNPLEEETGLQAPSTYVKLSNTRDCQAVQTSTQGPRERLLSEDARTGASLSLFHGRQPVQVVFTRCPHSLTAVVHSAYLTGMFNPPYSTLLPALHPVLMTSIRRPRHTSFHRLGGQRFPRFSLQHPPPPPPNSDNHNSTALNVLLFAAKLRLRAHFRHADCLGPSTQTTQKEEEEEEEEEVSVPVTAFPMELGGGCGTGRHADPPSRRLKGDLLVWVSLALVLIPPSSSLLLLACDLVSKI</sequence>
<dbReference type="Proteomes" id="UP000275846">
    <property type="component" value="Unassembled WGS sequence"/>
</dbReference>
<keyword evidence="2" id="KW-0812">Transmembrane</keyword>